<evidence type="ECO:0000313" key="3">
    <source>
        <dbReference type="Proteomes" id="UP001187192"/>
    </source>
</evidence>
<reference evidence="2" key="1">
    <citation type="submission" date="2023-07" db="EMBL/GenBank/DDBJ databases">
        <title>draft genome sequence of fig (Ficus carica).</title>
        <authorList>
            <person name="Takahashi T."/>
            <person name="Nishimura K."/>
        </authorList>
    </citation>
    <scope>NUCLEOTIDE SEQUENCE</scope>
</reference>
<proteinExistence type="predicted"/>
<keyword evidence="3" id="KW-1185">Reference proteome</keyword>
<dbReference type="EMBL" id="BTGU01007314">
    <property type="protein sequence ID" value="GMN30794.1"/>
    <property type="molecule type" value="Genomic_DNA"/>
</dbReference>
<evidence type="ECO:0000313" key="2">
    <source>
        <dbReference type="EMBL" id="GMN30794.1"/>
    </source>
</evidence>
<dbReference type="PANTHER" id="PTHR30096:SF0">
    <property type="entry name" value="4,5-DOPA DIOXYGENASE EXTRADIOL-LIKE PROTEIN"/>
    <property type="match status" value="1"/>
</dbReference>
<dbReference type="PANTHER" id="PTHR30096">
    <property type="entry name" value="4,5-DOPA DIOXYGENASE EXTRADIOL-LIKE PROTEIN"/>
    <property type="match status" value="1"/>
</dbReference>
<dbReference type="GO" id="GO:0016491">
    <property type="term" value="F:oxidoreductase activity"/>
    <property type="evidence" value="ECO:0007669"/>
    <property type="project" value="UniProtKB-KW"/>
</dbReference>
<sequence length="48" mass="5366">MAHPRPDHFYPLHVAMGAAGDQAKAKLIYQSWSFGSLSYSSYQFTSTN</sequence>
<accession>A0AA87Z5W2</accession>
<comment type="caution">
    <text evidence="2">The sequence shown here is derived from an EMBL/GenBank/DDBJ whole genome shotgun (WGS) entry which is preliminary data.</text>
</comment>
<organism evidence="2 3">
    <name type="scientific">Ficus carica</name>
    <name type="common">Common fig</name>
    <dbReference type="NCBI Taxonomy" id="3494"/>
    <lineage>
        <taxon>Eukaryota</taxon>
        <taxon>Viridiplantae</taxon>
        <taxon>Streptophyta</taxon>
        <taxon>Embryophyta</taxon>
        <taxon>Tracheophyta</taxon>
        <taxon>Spermatophyta</taxon>
        <taxon>Magnoliopsida</taxon>
        <taxon>eudicotyledons</taxon>
        <taxon>Gunneridae</taxon>
        <taxon>Pentapetalae</taxon>
        <taxon>rosids</taxon>
        <taxon>fabids</taxon>
        <taxon>Rosales</taxon>
        <taxon>Moraceae</taxon>
        <taxon>Ficeae</taxon>
        <taxon>Ficus</taxon>
    </lineage>
</organism>
<evidence type="ECO:0000256" key="1">
    <source>
        <dbReference type="ARBA" id="ARBA00023002"/>
    </source>
</evidence>
<protein>
    <submittedName>
        <fullName evidence="2">Uncharacterized protein</fullName>
    </submittedName>
</protein>
<gene>
    <name evidence="2" type="ORF">TIFTF001_049638</name>
</gene>
<dbReference type="SUPFAM" id="SSF53213">
    <property type="entry name" value="LigB-like"/>
    <property type="match status" value="1"/>
</dbReference>
<name>A0AA87Z5W2_FICCA</name>
<dbReference type="Proteomes" id="UP001187192">
    <property type="component" value="Unassembled WGS sequence"/>
</dbReference>
<dbReference type="AlphaFoldDB" id="A0AA87Z5W2"/>
<dbReference type="Gene3D" id="3.40.830.10">
    <property type="entry name" value="LigB-like"/>
    <property type="match status" value="1"/>
</dbReference>
<keyword evidence="1" id="KW-0560">Oxidoreductase</keyword>